<sequence>MLVYLFILSAMAAVAIAALQTITLNLETTQSHSKGKTAFYSAEVGLDLAVNAIITDFEDLIPYTESADDPNADGDGYISVSNYRNYAVKYKITNPLEPFLYQTVVGNTIIYHYAHTYDIEAEATSLKDSSREIVREKIRILETPLVQYFIFYGQSGNSADMELFPGPDMNTWGRIHSNGDIYIGSSSFNTISMRNYDENDNLSPHSMTAV</sequence>
<reference evidence="1" key="1">
    <citation type="submission" date="2018-05" db="EMBL/GenBank/DDBJ databases">
        <authorList>
            <person name="Lanie J.A."/>
            <person name="Ng W.-L."/>
            <person name="Kazmierczak K.M."/>
            <person name="Andrzejewski T.M."/>
            <person name="Davidsen T.M."/>
            <person name="Wayne K.J."/>
            <person name="Tettelin H."/>
            <person name="Glass J.I."/>
            <person name="Rusch D."/>
            <person name="Podicherti R."/>
            <person name="Tsui H.-C.T."/>
            <person name="Winkler M.E."/>
        </authorList>
    </citation>
    <scope>NUCLEOTIDE SEQUENCE</scope>
</reference>
<feature type="non-terminal residue" evidence="1">
    <location>
        <position position="210"/>
    </location>
</feature>
<dbReference type="AlphaFoldDB" id="A0A382PCK2"/>
<accession>A0A382PCK2</accession>
<organism evidence="1">
    <name type="scientific">marine metagenome</name>
    <dbReference type="NCBI Taxonomy" id="408172"/>
    <lineage>
        <taxon>unclassified sequences</taxon>
        <taxon>metagenomes</taxon>
        <taxon>ecological metagenomes</taxon>
    </lineage>
</organism>
<evidence type="ECO:0000313" key="1">
    <source>
        <dbReference type="EMBL" id="SVC69652.1"/>
    </source>
</evidence>
<gene>
    <name evidence="1" type="ORF">METZ01_LOCUS322506</name>
</gene>
<proteinExistence type="predicted"/>
<protein>
    <recommendedName>
        <fullName evidence="2">Type 4 fimbrial biogenesis protein PilX N-terminal domain-containing protein</fullName>
    </recommendedName>
</protein>
<name>A0A382PCK2_9ZZZZ</name>
<evidence type="ECO:0008006" key="2">
    <source>
        <dbReference type="Google" id="ProtNLM"/>
    </source>
</evidence>
<dbReference type="EMBL" id="UINC01105598">
    <property type="protein sequence ID" value="SVC69652.1"/>
    <property type="molecule type" value="Genomic_DNA"/>
</dbReference>